<name>A0A7W1WQL7_9BACL</name>
<feature type="domain" description="Bacillithiol biosynthesis BshC N-terminal Rossmann-like" evidence="3">
    <location>
        <begin position="1"/>
        <end position="382"/>
    </location>
</feature>
<sequence length="546" mass="63767">MKIDAVSYLGSHPLVDNYHQQTHPVHSLFSYHPMEEGSFARRAKYLDSGQERYDRAQLARILHSYHKPELLHPNVVHNLNRLGQAESIVVIGGQQAGLLGGPLYTLYKAITIIQLARREEERLKRPVIPVFWIAGEDHDRNEVDHVWVQSGDGTPVKHRFSTKDDKKRSISSLLLEEKEFHRWLDELSQILPDRENKKKWLEKLKVLSAGSVSWSRFFARVMHHLFGKWGLLLIDSAYPPLRRLEAPFFQALIEKSEKIHLRVQEATGHLNQLGYPSPVDLKENQGHLFIQQDGERLPLFRDHGQWVTGEGKARFTTNELLLLAGKSPELFSNNVVTRPLMQEYLFPTLAFVGGPGEIAYWALFKHAFQEVGLEMPIVYPRLHLTLINRTVRKRMDEFQLSWSDLFSRLEQKRDEWLKNQHSLDLDALFLPVKQQVMEIYQPLISTLTQKIGMDLNVMGKKNQKKILEQVDFFYAYTKKAIENKYQTRLKHWDEIFNSCTPFHKPQERVYNFVNLWNEYGLEWVDQLLQASLLAKGEETKHRCIIL</sequence>
<dbReference type="EMBL" id="JACEIQ010000006">
    <property type="protein sequence ID" value="MBA4494258.1"/>
    <property type="molecule type" value="Genomic_DNA"/>
</dbReference>
<evidence type="ECO:0000259" key="4">
    <source>
        <dbReference type="Pfam" id="PF24850"/>
    </source>
</evidence>
<dbReference type="InterPro" id="IPR011199">
    <property type="entry name" value="Bacillithiol_biosynth_BshC"/>
</dbReference>
<dbReference type="Proteomes" id="UP000535491">
    <property type="component" value="Unassembled WGS sequence"/>
</dbReference>
<comment type="caution">
    <text evidence="5">The sequence shown here is derived from an EMBL/GenBank/DDBJ whole genome shotgun (WGS) entry which is preliminary data.</text>
</comment>
<keyword evidence="1 2" id="KW-0436">Ligase</keyword>
<dbReference type="Pfam" id="PF10079">
    <property type="entry name" value="Rossmann-like_BshC"/>
    <property type="match status" value="1"/>
</dbReference>
<evidence type="ECO:0000259" key="3">
    <source>
        <dbReference type="Pfam" id="PF10079"/>
    </source>
</evidence>
<organism evidence="5 6">
    <name type="scientific">Paenactinomyces guangxiensis</name>
    <dbReference type="NCBI Taxonomy" id="1490290"/>
    <lineage>
        <taxon>Bacteria</taxon>
        <taxon>Bacillati</taxon>
        <taxon>Bacillota</taxon>
        <taxon>Bacilli</taxon>
        <taxon>Bacillales</taxon>
        <taxon>Thermoactinomycetaceae</taxon>
        <taxon>Paenactinomyces</taxon>
    </lineage>
</organism>
<dbReference type="AlphaFoldDB" id="A0A7W1WQL7"/>
<dbReference type="EC" id="6.-.-.-" evidence="2"/>
<evidence type="ECO:0000313" key="5">
    <source>
        <dbReference type="EMBL" id="MBA4494258.1"/>
    </source>
</evidence>
<comment type="function">
    <text evidence="2">Involved in bacillithiol (BSH) biosynthesis. May catalyze the last step of the pathway, the addition of cysteine to glucosamine malate (GlcN-Mal) to generate BSH.</text>
</comment>
<dbReference type="GO" id="GO:0016874">
    <property type="term" value="F:ligase activity"/>
    <property type="evidence" value="ECO:0007669"/>
    <property type="project" value="UniProtKB-UniRule"/>
</dbReference>
<dbReference type="HAMAP" id="MF_01867">
    <property type="entry name" value="BshC"/>
    <property type="match status" value="1"/>
</dbReference>
<evidence type="ECO:0000256" key="1">
    <source>
        <dbReference type="ARBA" id="ARBA00022598"/>
    </source>
</evidence>
<dbReference type="RefSeq" id="WP_181751500.1">
    <property type="nucleotide sequence ID" value="NZ_JACEIQ010000006.1"/>
</dbReference>
<accession>A0A7W1WQL7</accession>
<evidence type="ECO:0000256" key="2">
    <source>
        <dbReference type="HAMAP-Rule" id="MF_01867"/>
    </source>
</evidence>
<dbReference type="PIRSF" id="PIRSF012535">
    <property type="entry name" value="UCP012535"/>
    <property type="match status" value="1"/>
</dbReference>
<feature type="domain" description="Bacillithiol biosynthesis BshC C-terminal coiled-coil" evidence="4">
    <location>
        <begin position="385"/>
        <end position="531"/>
    </location>
</feature>
<protein>
    <recommendedName>
        <fullName evidence="2">Putative cysteine ligase BshC</fullName>
        <ecNumber evidence="2">6.-.-.-</ecNumber>
    </recommendedName>
</protein>
<proteinExistence type="inferred from homology"/>
<dbReference type="InterPro" id="IPR055398">
    <property type="entry name" value="Rossmann-like_BshC"/>
</dbReference>
<dbReference type="NCBIfam" id="TIGR03998">
    <property type="entry name" value="thiol_BshC"/>
    <property type="match status" value="1"/>
</dbReference>
<comment type="similarity">
    <text evidence="2">Belongs to the BshC family.</text>
</comment>
<reference evidence="5 6" key="1">
    <citation type="submission" date="2020-07" db="EMBL/GenBank/DDBJ databases">
        <authorList>
            <person name="Feng H."/>
        </authorList>
    </citation>
    <scope>NUCLEOTIDE SEQUENCE [LARGE SCALE GENOMIC DNA]</scope>
    <source>
        <strain evidence="6">s-10</strain>
    </source>
</reference>
<gene>
    <name evidence="2 5" type="primary">bshC</name>
    <name evidence="5" type="ORF">H1191_08065</name>
</gene>
<dbReference type="Pfam" id="PF24850">
    <property type="entry name" value="CC_BshC"/>
    <property type="match status" value="1"/>
</dbReference>
<evidence type="ECO:0000313" key="6">
    <source>
        <dbReference type="Proteomes" id="UP000535491"/>
    </source>
</evidence>
<keyword evidence="6" id="KW-1185">Reference proteome</keyword>
<dbReference type="InterPro" id="IPR055399">
    <property type="entry name" value="CC_BshC"/>
</dbReference>